<reference evidence="9 10" key="1">
    <citation type="submission" date="2019-03" db="EMBL/GenBank/DDBJ databases">
        <title>Genomics of glacier-inhabiting Cryobacterium strains.</title>
        <authorList>
            <person name="Liu Q."/>
            <person name="Xin Y.-H."/>
        </authorList>
    </citation>
    <scope>NUCLEOTIDE SEQUENCE [LARGE SCALE GENOMIC DNA]</scope>
    <source>
        <strain evidence="9 10">TMT4-23</strain>
    </source>
</reference>
<dbReference type="Proteomes" id="UP000298355">
    <property type="component" value="Unassembled WGS sequence"/>
</dbReference>
<protein>
    <submittedName>
        <fullName evidence="9">DUF2029 domain-containing protein</fullName>
    </submittedName>
</protein>
<accession>A0ABY2J186</accession>
<evidence type="ECO:0000256" key="1">
    <source>
        <dbReference type="ARBA" id="ARBA00004651"/>
    </source>
</evidence>
<dbReference type="InterPro" id="IPR018584">
    <property type="entry name" value="GT87"/>
</dbReference>
<keyword evidence="3" id="KW-0808">Transferase</keyword>
<evidence type="ECO:0000313" key="10">
    <source>
        <dbReference type="Proteomes" id="UP000298355"/>
    </source>
</evidence>
<feature type="transmembrane region" description="Helical" evidence="8">
    <location>
        <begin position="289"/>
        <end position="308"/>
    </location>
</feature>
<feature type="transmembrane region" description="Helical" evidence="8">
    <location>
        <begin position="343"/>
        <end position="359"/>
    </location>
</feature>
<evidence type="ECO:0000256" key="6">
    <source>
        <dbReference type="ARBA" id="ARBA00023136"/>
    </source>
</evidence>
<sequence length="443" mass="47089">MPGGRPPPRPGVGQWSVLASAVDPFAAAPGLRAPRALLWGCFILVHGVLIWLCFVSDGWPLGDVEGVYLGWAVDAASGSDVVGITTGFVYPVLALLPILAALSFGPGAYSATWLGLVTLLNAGAFALLLGRGRRRAALLAAVWWLVFLLLLGPVALARIDAVTVPVAIVALLLVRTRPVWGTVLLTLATWVKIWPVALIAALFTVSKYRWQVAGAAVATSLGVVLVALGLGSGLNVLSFVTEQTNRGIQIESPVAAGWMWQIAWGTPGSHLYYDQEILTFQIIGPGANATIAAMTPLLVVCAAAVLTLAGYRTRSGADPVRLFPPLVLALVLTLIVVNKVGSPQFTAWLAAPVIVGLLVQGRAWRFPAVLVLLIAGLTQLIYPHLYDLLLLADPAMVLVLTVRNTLELVLLGWAVWQLLSPPAPNRRSNHAGCILRRPVRLPR</sequence>
<comment type="caution">
    <text evidence="9">The sequence shown here is derived from an EMBL/GenBank/DDBJ whole genome shotgun (WGS) entry which is preliminary data.</text>
</comment>
<evidence type="ECO:0000256" key="7">
    <source>
        <dbReference type="ARBA" id="ARBA00024033"/>
    </source>
</evidence>
<organism evidence="9 10">
    <name type="scientific">Cryobacterium breve</name>
    <dbReference type="NCBI Taxonomy" id="1259258"/>
    <lineage>
        <taxon>Bacteria</taxon>
        <taxon>Bacillati</taxon>
        <taxon>Actinomycetota</taxon>
        <taxon>Actinomycetes</taxon>
        <taxon>Micrococcales</taxon>
        <taxon>Microbacteriaceae</taxon>
        <taxon>Cryobacterium</taxon>
    </lineage>
</organism>
<dbReference type="EMBL" id="SOGJ01000019">
    <property type="protein sequence ID" value="TFC98695.1"/>
    <property type="molecule type" value="Genomic_DNA"/>
</dbReference>
<comment type="similarity">
    <text evidence="7">Belongs to the glycosyltransferase 87 family.</text>
</comment>
<feature type="transmembrane region" description="Helical" evidence="8">
    <location>
        <begin position="81"/>
        <end position="102"/>
    </location>
</feature>
<feature type="transmembrane region" description="Helical" evidence="8">
    <location>
        <begin position="108"/>
        <end position="129"/>
    </location>
</feature>
<keyword evidence="4 8" id="KW-0812">Transmembrane</keyword>
<keyword evidence="5 8" id="KW-1133">Transmembrane helix</keyword>
<keyword evidence="6 8" id="KW-0472">Membrane</keyword>
<comment type="subcellular location">
    <subcellularLocation>
        <location evidence="1">Cell membrane</location>
        <topology evidence="1">Multi-pass membrane protein</topology>
    </subcellularLocation>
</comment>
<name>A0ABY2J186_9MICO</name>
<evidence type="ECO:0000256" key="3">
    <source>
        <dbReference type="ARBA" id="ARBA00022679"/>
    </source>
</evidence>
<feature type="transmembrane region" description="Helical" evidence="8">
    <location>
        <begin position="136"/>
        <end position="159"/>
    </location>
</feature>
<feature type="transmembrane region" description="Helical" evidence="8">
    <location>
        <begin position="366"/>
        <end position="385"/>
    </location>
</feature>
<evidence type="ECO:0000256" key="8">
    <source>
        <dbReference type="SAM" id="Phobius"/>
    </source>
</evidence>
<feature type="transmembrane region" description="Helical" evidence="8">
    <location>
        <begin position="320"/>
        <end position="337"/>
    </location>
</feature>
<feature type="transmembrane region" description="Helical" evidence="8">
    <location>
        <begin position="212"/>
        <end position="231"/>
    </location>
</feature>
<evidence type="ECO:0000256" key="5">
    <source>
        <dbReference type="ARBA" id="ARBA00022989"/>
    </source>
</evidence>
<evidence type="ECO:0000256" key="4">
    <source>
        <dbReference type="ARBA" id="ARBA00022692"/>
    </source>
</evidence>
<evidence type="ECO:0000256" key="2">
    <source>
        <dbReference type="ARBA" id="ARBA00022475"/>
    </source>
</evidence>
<feature type="transmembrane region" description="Helical" evidence="8">
    <location>
        <begin position="36"/>
        <end position="55"/>
    </location>
</feature>
<evidence type="ECO:0000313" key="9">
    <source>
        <dbReference type="EMBL" id="TFC98695.1"/>
    </source>
</evidence>
<keyword evidence="10" id="KW-1185">Reference proteome</keyword>
<proteinExistence type="inferred from homology"/>
<dbReference type="Pfam" id="PF09594">
    <property type="entry name" value="GT87"/>
    <property type="match status" value="1"/>
</dbReference>
<feature type="transmembrane region" description="Helical" evidence="8">
    <location>
        <begin position="179"/>
        <end position="205"/>
    </location>
</feature>
<gene>
    <name evidence="9" type="ORF">E3O65_07415</name>
</gene>
<keyword evidence="2" id="KW-1003">Cell membrane</keyword>